<evidence type="ECO:0000256" key="1">
    <source>
        <dbReference type="ARBA" id="ARBA00022536"/>
    </source>
</evidence>
<feature type="domain" description="EGF-like" evidence="6">
    <location>
        <begin position="446"/>
        <end position="485"/>
    </location>
</feature>
<dbReference type="InParanoid" id="D2UZE9"/>
<organism evidence="9">
    <name type="scientific">Naegleria gruberi</name>
    <name type="common">Amoeba</name>
    <dbReference type="NCBI Taxonomy" id="5762"/>
    <lineage>
        <taxon>Eukaryota</taxon>
        <taxon>Discoba</taxon>
        <taxon>Heterolobosea</taxon>
        <taxon>Tetramitia</taxon>
        <taxon>Eutetramitia</taxon>
        <taxon>Vahlkampfiidae</taxon>
        <taxon>Naegleria</taxon>
    </lineage>
</organism>
<accession>D2UZE9</accession>
<dbReference type="Pfam" id="PF07974">
    <property type="entry name" value="EGF_2"/>
    <property type="match status" value="1"/>
</dbReference>
<dbReference type="Gene3D" id="2.60.40.10">
    <property type="entry name" value="Immunoglobulins"/>
    <property type="match status" value="1"/>
</dbReference>
<feature type="disulfide bond" evidence="4">
    <location>
        <begin position="294"/>
        <end position="303"/>
    </location>
</feature>
<sequence>STPGGNNNTSNGTTDPTNPTSNNTNPSSNNTDPSTPGGNNSTGNNTDPSTPGGNNNTSNGTADPTNPTSNNTNPSTPGGNNSTNNGTTDPTNPTSNNTNPSSNNTNPSTPGGNNSGNNSTSNGTVTDKCTDINCVHGSCIDGACQCETGYTGSLCDQAITSNNTDKCADINCVHGSCSEGVCQCETGYTGSLCDQAVTSNNTDKCADINCVHGSCIDGVCQCETGYTGSLCDQAVTSNNTDKCADINCVHGSCIDGVCQCETGYTGTLCDQAVDPCTNIKCGSHGSCSKGVCVCTDGYTGSNCETAPITCNGKSEAEGGCSFHGTCSATDKCICNGNFDSASFCSKCKTGYTGSDCSIPVCFNVPSTSSSVCSGKGSCTAPDSCVCASGYSGKTCSSFSCWGIDKSNSTVCGGSSKGTCVGPNKCSCVSNWNNLENTCVSCSPAYTGETCTQATCSANTTCSSHGSCDEKFKCVCSGNWDGEFCNVCKAGFVGDNCDIACSASTCNGNGVCTKTGACLCVGHYDSAQKCAAGKCADGFQGSACDYKVDSSSFAFNQFGDRIIATVYTSMKKSVNCSQVFTSVATLGAGVQCNMDGVSKLEVVLGAGATVKLGDSLQVYTLLGDVSNTVSVTVKVGSFVAVAPTAYLTTDKAVVSTCDTVTLNAFDSVSTDRRPLNFAWTCTAAPTADAQTTLNNALKVTSSGVRLNLVSLGLVAGTYTVQVTVTSSFSASSSSKSVSFTVTASPAPGLSIKEGSVVEYLIGTTSIITPVISFPTCYTGNGSVAYSFAYINSIATPTIVTKDNMVVIAKTSTAISTVGDYYIVVTAAANGASEVSTTVRIKAVAKPLTVTFSVPDMTQSKDDAVDFTVNIVDPSDTTGTLAITSTCVDADGNTCVAPAATESASFSKSLPAGKYTFTTTGTKDIRTTTAKLTITVVDTAKDKIIRVSITSNTDLSTVDPTKDLYLTYNTLDALSTSAKFTWTCDSGDSSTSSLLTVSKANMVPGATYTASLNIVDGVKSGSAIVSFTVNAPPTKGIFEAYPLSGAALSDSFDLKCGNGWSDPQSPLKFQFLYLDAASNNWVSLTEKTEQQSTKVQLPSPSSGDSLKVKAIVFDALGASTESEQLSISITKPSTADATKALSGLAESKGTITLSAASSAMSVIGTVDLTTATAEQKTQIATAAAAIADAFISQQTKTEAVTSVSAASAENSLSFTASLASSVSKGLVSDATTSKVVSNLASTTTKVVSASSVSLSDSVLDSTKKTADNFYGYISGKVSARVPPVSSLRAFSKVDLDNLNSVYSSVASLKTKDAVPDAPAATVTSNGLTTVSRKVNLATLASESQVVSGKNKITFKSAIAANSALASLKSVTYAVKTTTSTVTSAASKSIDFSISNGASPVAVSDSAAIADLVFELSAKRSVAATTYTCNKITNGVAAADSTCTIVVGTDGTVTASVKSTGVYVLTASTPVTPAATKSAKVNAAPSMGFSALVALIAAVVAAL</sequence>
<feature type="domain" description="EGF-like" evidence="6">
    <location>
        <begin position="272"/>
        <end position="304"/>
    </location>
</feature>
<feature type="region of interest" description="Disordered" evidence="5">
    <location>
        <begin position="1"/>
        <end position="122"/>
    </location>
</feature>
<comment type="caution">
    <text evidence="4">Lacks conserved residue(s) required for the propagation of feature annotation.</text>
</comment>
<feature type="non-terminal residue" evidence="8">
    <location>
        <position position="1"/>
    </location>
</feature>
<dbReference type="EMBL" id="GG738846">
    <property type="protein sequence ID" value="EFC49938.1"/>
    <property type="molecule type" value="Genomic_DNA"/>
</dbReference>
<evidence type="ECO:0000256" key="5">
    <source>
        <dbReference type="SAM" id="MobiDB-lite"/>
    </source>
</evidence>
<feature type="domain" description="EGF-like" evidence="6">
    <location>
        <begin position="363"/>
        <end position="396"/>
    </location>
</feature>
<dbReference type="OMA" id="CADINCV"/>
<dbReference type="GeneID" id="8855334"/>
<feature type="disulfide bond" evidence="4">
    <location>
        <begin position="386"/>
        <end position="395"/>
    </location>
</feature>
<keyword evidence="1 4" id="KW-0245">EGF-like domain</keyword>
<dbReference type="STRING" id="5762.D2UZE9"/>
<evidence type="ECO:0000313" key="8">
    <source>
        <dbReference type="EMBL" id="EFC49938.1"/>
    </source>
</evidence>
<feature type="disulfide bond" evidence="4">
    <location>
        <begin position="475"/>
        <end position="484"/>
    </location>
</feature>
<dbReference type="PROSITE" id="PS00022">
    <property type="entry name" value="EGF_1"/>
    <property type="match status" value="5"/>
</dbReference>
<dbReference type="RefSeq" id="XP_002682682.1">
    <property type="nucleotide sequence ID" value="XM_002682636.1"/>
</dbReference>
<dbReference type="PANTHER" id="PTHR11219">
    <property type="entry name" value="TENEURIN AND N-ACETYLGLUCOSAMINE-1-PHOSPHODIESTER ALPHA-N-ACETYLGLUCOSAMINIDASE"/>
    <property type="match status" value="1"/>
</dbReference>
<dbReference type="PROSITE" id="PS01186">
    <property type="entry name" value="EGF_2"/>
    <property type="match status" value="5"/>
</dbReference>
<dbReference type="InterPro" id="IPR014010">
    <property type="entry name" value="REJ_dom"/>
</dbReference>
<keyword evidence="9" id="KW-1185">Reference proteome</keyword>
<dbReference type="Gene3D" id="2.10.25.10">
    <property type="entry name" value="Laminin"/>
    <property type="match status" value="5"/>
</dbReference>
<reference evidence="8 9" key="1">
    <citation type="journal article" date="2010" name="Cell">
        <title>The genome of Naegleria gruberi illuminates early eukaryotic versatility.</title>
        <authorList>
            <person name="Fritz-Laylin L.K."/>
            <person name="Prochnik S.E."/>
            <person name="Ginger M.L."/>
            <person name="Dacks J.B."/>
            <person name="Carpenter M.L."/>
            <person name="Field M.C."/>
            <person name="Kuo A."/>
            <person name="Paredez A."/>
            <person name="Chapman J."/>
            <person name="Pham J."/>
            <person name="Shu S."/>
            <person name="Neupane R."/>
            <person name="Cipriano M."/>
            <person name="Mancuso J."/>
            <person name="Tu H."/>
            <person name="Salamov A."/>
            <person name="Lindquist E."/>
            <person name="Shapiro H."/>
            <person name="Lucas S."/>
            <person name="Grigoriev I.V."/>
            <person name="Cande W.Z."/>
            <person name="Fulton C."/>
            <person name="Rokhsar D.S."/>
            <person name="Dawson S.C."/>
        </authorList>
    </citation>
    <scope>NUCLEOTIDE SEQUENCE [LARGE SCALE GENOMIC DNA]</scope>
    <source>
        <strain evidence="8 9">NEG-M</strain>
    </source>
</reference>
<dbReference type="PROSITE" id="PS50026">
    <property type="entry name" value="EGF_3"/>
    <property type="match status" value="3"/>
</dbReference>
<dbReference type="InterPro" id="IPR000742">
    <property type="entry name" value="EGF"/>
</dbReference>
<evidence type="ECO:0000313" key="9">
    <source>
        <dbReference type="Proteomes" id="UP000006671"/>
    </source>
</evidence>
<dbReference type="GO" id="GO:0016020">
    <property type="term" value="C:membrane"/>
    <property type="evidence" value="ECO:0007669"/>
    <property type="project" value="UniProtKB-SubCell"/>
</dbReference>
<dbReference type="KEGG" id="ngr:NAEGRDRAFT_29701"/>
<name>D2UZE9_NAEGR</name>
<dbReference type="InterPro" id="IPR051216">
    <property type="entry name" value="Teneurin"/>
</dbReference>
<protein>
    <submittedName>
        <fullName evidence="8">Predicted protein</fullName>
    </submittedName>
</protein>
<dbReference type="PROSITE" id="PS51111">
    <property type="entry name" value="REJ"/>
    <property type="match status" value="1"/>
</dbReference>
<evidence type="ECO:0000259" key="6">
    <source>
        <dbReference type="PROSITE" id="PS50026"/>
    </source>
</evidence>
<evidence type="ECO:0000256" key="4">
    <source>
        <dbReference type="PROSITE-ProRule" id="PRU00076"/>
    </source>
</evidence>
<dbReference type="PANTHER" id="PTHR11219:SF69">
    <property type="entry name" value="TENEURIN-A"/>
    <property type="match status" value="1"/>
</dbReference>
<dbReference type="Pfam" id="PF23106">
    <property type="entry name" value="EGF_Teneurin"/>
    <property type="match status" value="1"/>
</dbReference>
<keyword evidence="3 4" id="KW-1015">Disulfide bond</keyword>
<dbReference type="OrthoDB" id="283575at2759"/>
<keyword evidence="2" id="KW-0677">Repeat</keyword>
<dbReference type="Proteomes" id="UP000006671">
    <property type="component" value="Unassembled WGS sequence"/>
</dbReference>
<dbReference type="InterPro" id="IPR013783">
    <property type="entry name" value="Ig-like_fold"/>
</dbReference>
<proteinExistence type="predicted"/>
<dbReference type="SMART" id="SM00181">
    <property type="entry name" value="EGF"/>
    <property type="match status" value="10"/>
</dbReference>
<gene>
    <name evidence="8" type="ORF">NAEGRDRAFT_29701</name>
</gene>
<dbReference type="InterPro" id="IPR013111">
    <property type="entry name" value="EGF_extracell"/>
</dbReference>
<evidence type="ECO:0000256" key="2">
    <source>
        <dbReference type="ARBA" id="ARBA00022737"/>
    </source>
</evidence>
<dbReference type="eggNOG" id="KOG1225">
    <property type="taxonomic scope" value="Eukaryota"/>
</dbReference>
<evidence type="ECO:0000259" key="7">
    <source>
        <dbReference type="PROSITE" id="PS51111"/>
    </source>
</evidence>
<dbReference type="VEuPathDB" id="AmoebaDB:NAEGRDRAFT_29701"/>
<feature type="domain" description="REJ" evidence="7">
    <location>
        <begin position="639"/>
        <end position="1414"/>
    </location>
</feature>
<evidence type="ECO:0000256" key="3">
    <source>
        <dbReference type="ARBA" id="ARBA00023157"/>
    </source>
</evidence>